<keyword evidence="10" id="KW-1185">Reference proteome</keyword>
<comment type="function">
    <text evidence="8">This protein is part of the stalk that links CF(0) to CF(1). It either transmits conformational changes from CF(0) to CF(1) or is implicated in proton conduction.</text>
</comment>
<evidence type="ECO:0000256" key="5">
    <source>
        <dbReference type="ARBA" id="ARBA00023136"/>
    </source>
</evidence>
<keyword evidence="5 8" id="KW-0472">Membrane</keyword>
<reference evidence="9 10" key="1">
    <citation type="submission" date="2016-12" db="EMBL/GenBank/DDBJ databases">
        <title>Thioflexothrix psekupsii D3 genome sequencing and assembly.</title>
        <authorList>
            <person name="Fomenkov A."/>
            <person name="Vincze T."/>
            <person name="Grabovich M."/>
            <person name="Anton B.P."/>
            <person name="Dubinina G."/>
            <person name="Orlova M."/>
            <person name="Belousova E."/>
            <person name="Roberts R.J."/>
        </authorList>
    </citation>
    <scope>NUCLEOTIDE SEQUENCE [LARGE SCALE GENOMIC DNA]</scope>
    <source>
        <strain evidence="9">D3</strain>
    </source>
</reference>
<dbReference type="GO" id="GO:0005886">
    <property type="term" value="C:plasma membrane"/>
    <property type="evidence" value="ECO:0007669"/>
    <property type="project" value="UniProtKB-SubCell"/>
</dbReference>
<dbReference type="EMBL" id="MSLT01000023">
    <property type="protein sequence ID" value="OUD12232.1"/>
    <property type="molecule type" value="Genomic_DNA"/>
</dbReference>
<dbReference type="OrthoDB" id="9816221at2"/>
<keyword evidence="4 8" id="KW-0406">Ion transport</keyword>
<dbReference type="PANTHER" id="PTHR11910">
    <property type="entry name" value="ATP SYNTHASE DELTA CHAIN"/>
    <property type="match status" value="1"/>
</dbReference>
<dbReference type="RefSeq" id="WP_086489169.1">
    <property type="nucleotide sequence ID" value="NZ_MSLT01000023.1"/>
</dbReference>
<dbReference type="GO" id="GO:0045259">
    <property type="term" value="C:proton-transporting ATP synthase complex"/>
    <property type="evidence" value="ECO:0007669"/>
    <property type="project" value="UniProtKB-KW"/>
</dbReference>
<keyword evidence="8" id="KW-1003">Cell membrane</keyword>
<keyword evidence="2 8" id="KW-0813">Transport</keyword>
<dbReference type="NCBIfam" id="TIGR01145">
    <property type="entry name" value="ATP_synt_delta"/>
    <property type="match status" value="1"/>
</dbReference>
<evidence type="ECO:0000256" key="6">
    <source>
        <dbReference type="ARBA" id="ARBA00023196"/>
    </source>
</evidence>
<sequence>MSELATLARPYAEAIADLAKADNQFDQWSDDLAFLTTVVESSELSTWVRTPSVGGNALVSLILDVCANQVSPAAQNLVRVLVDYQRLALLPHVAVQYEALKAQHKGYAKVEIVSAYTLTPEQQQDLEARLQKSLGKTIDIRMTTDTSLIGGCLIRAGDQVTDLSVKGRLQQLAAELRH</sequence>
<accession>A0A251X508</accession>
<organism evidence="9 10">
    <name type="scientific">Thioflexithrix psekupsensis</name>
    <dbReference type="NCBI Taxonomy" id="1570016"/>
    <lineage>
        <taxon>Bacteria</taxon>
        <taxon>Pseudomonadati</taxon>
        <taxon>Pseudomonadota</taxon>
        <taxon>Gammaproteobacteria</taxon>
        <taxon>Thiotrichales</taxon>
        <taxon>Thioflexithrix</taxon>
    </lineage>
</organism>
<dbReference type="PRINTS" id="PR00125">
    <property type="entry name" value="ATPASEDELTA"/>
</dbReference>
<proteinExistence type="inferred from homology"/>
<gene>
    <name evidence="8" type="primary">atpH</name>
    <name evidence="9" type="ORF">TPSD3_14015</name>
</gene>
<keyword evidence="7 8" id="KW-0066">ATP synthesis</keyword>
<dbReference type="InterPro" id="IPR000711">
    <property type="entry name" value="ATPase_OSCP/dsu"/>
</dbReference>
<comment type="caution">
    <text evidence="9">The sequence shown here is derived from an EMBL/GenBank/DDBJ whole genome shotgun (WGS) entry which is preliminary data.</text>
</comment>
<dbReference type="NCBIfam" id="NF004402">
    <property type="entry name" value="PRK05758.2-2"/>
    <property type="match status" value="1"/>
</dbReference>
<dbReference type="GO" id="GO:0046933">
    <property type="term" value="F:proton-transporting ATP synthase activity, rotational mechanism"/>
    <property type="evidence" value="ECO:0007669"/>
    <property type="project" value="UniProtKB-UniRule"/>
</dbReference>
<evidence type="ECO:0000256" key="2">
    <source>
        <dbReference type="ARBA" id="ARBA00022448"/>
    </source>
</evidence>
<dbReference type="AlphaFoldDB" id="A0A251X508"/>
<evidence type="ECO:0000256" key="7">
    <source>
        <dbReference type="ARBA" id="ARBA00023310"/>
    </source>
</evidence>
<keyword evidence="6 8" id="KW-0139">CF(1)</keyword>
<comment type="similarity">
    <text evidence="8">Belongs to the ATPase delta chain family.</text>
</comment>
<evidence type="ECO:0000256" key="4">
    <source>
        <dbReference type="ARBA" id="ARBA00023065"/>
    </source>
</evidence>
<dbReference type="HAMAP" id="MF_01416">
    <property type="entry name" value="ATP_synth_delta_bact"/>
    <property type="match status" value="1"/>
</dbReference>
<evidence type="ECO:0000256" key="1">
    <source>
        <dbReference type="ARBA" id="ARBA00004370"/>
    </source>
</evidence>
<comment type="subcellular location">
    <subcellularLocation>
        <location evidence="8">Cell membrane</location>
        <topology evidence="8">Peripheral membrane protein</topology>
    </subcellularLocation>
    <subcellularLocation>
        <location evidence="1">Membrane</location>
    </subcellularLocation>
</comment>
<evidence type="ECO:0000313" key="9">
    <source>
        <dbReference type="EMBL" id="OUD12232.1"/>
    </source>
</evidence>
<dbReference type="Pfam" id="PF00213">
    <property type="entry name" value="OSCP"/>
    <property type="match status" value="1"/>
</dbReference>
<dbReference type="SUPFAM" id="SSF47928">
    <property type="entry name" value="N-terminal domain of the delta subunit of the F1F0-ATP synthase"/>
    <property type="match status" value="1"/>
</dbReference>
<keyword evidence="3 8" id="KW-0375">Hydrogen ion transport</keyword>
<dbReference type="Proteomes" id="UP000194798">
    <property type="component" value="Unassembled WGS sequence"/>
</dbReference>
<evidence type="ECO:0000256" key="8">
    <source>
        <dbReference type="HAMAP-Rule" id="MF_01416"/>
    </source>
</evidence>
<dbReference type="Gene3D" id="1.10.520.20">
    <property type="entry name" value="N-terminal domain of the delta subunit of the F1F0-ATP synthase"/>
    <property type="match status" value="1"/>
</dbReference>
<comment type="function">
    <text evidence="8">F(1)F(0) ATP synthase produces ATP from ADP in the presence of a proton or sodium gradient. F-type ATPases consist of two structural domains, F(1) containing the extramembraneous catalytic core and F(0) containing the membrane proton channel, linked together by a central stalk and a peripheral stalk. During catalysis, ATP synthesis in the catalytic domain of F(1) is coupled via a rotary mechanism of the central stalk subunits to proton translocation.</text>
</comment>
<dbReference type="InterPro" id="IPR026015">
    <property type="entry name" value="ATP_synth_OSCP/delta_N_sf"/>
</dbReference>
<evidence type="ECO:0000256" key="3">
    <source>
        <dbReference type="ARBA" id="ARBA00022781"/>
    </source>
</evidence>
<protein>
    <recommendedName>
        <fullName evidence="8">ATP synthase subunit delta</fullName>
    </recommendedName>
    <alternativeName>
        <fullName evidence="8">ATP synthase F(1) sector subunit delta</fullName>
    </alternativeName>
    <alternativeName>
        <fullName evidence="8">F-type ATPase subunit delta</fullName>
        <shortName evidence="8">F-ATPase subunit delta</shortName>
    </alternativeName>
</protein>
<evidence type="ECO:0000313" key="10">
    <source>
        <dbReference type="Proteomes" id="UP000194798"/>
    </source>
</evidence>
<name>A0A251X508_9GAMM</name>